<proteinExistence type="predicted"/>
<evidence type="ECO:0000313" key="5">
    <source>
        <dbReference type="Proteomes" id="UP001164746"/>
    </source>
</evidence>
<keyword evidence="5" id="KW-1185">Reference proteome</keyword>
<dbReference type="InterPro" id="IPR005123">
    <property type="entry name" value="Oxoglu/Fe-dep_dioxygenase_dom"/>
</dbReference>
<evidence type="ECO:0000259" key="3">
    <source>
        <dbReference type="PROSITE" id="PS51471"/>
    </source>
</evidence>
<feature type="domain" description="Fe2OG dioxygenase" evidence="3">
    <location>
        <begin position="169"/>
        <end position="275"/>
    </location>
</feature>
<dbReference type="PANTHER" id="PTHR31212">
    <property type="entry name" value="ALPHA-KETOGLUTARATE-DEPENDENT DIOXYGENASE ALKB HOMOLOG 3"/>
    <property type="match status" value="1"/>
</dbReference>
<protein>
    <submittedName>
        <fullName evidence="4">ALKB3-like protein</fullName>
    </submittedName>
</protein>
<evidence type="ECO:0000256" key="2">
    <source>
        <dbReference type="SAM" id="MobiDB-lite"/>
    </source>
</evidence>
<dbReference type="EMBL" id="CP111017">
    <property type="protein sequence ID" value="WAR07022.1"/>
    <property type="molecule type" value="Genomic_DNA"/>
</dbReference>
<evidence type="ECO:0000256" key="1">
    <source>
        <dbReference type="ARBA" id="ARBA00001954"/>
    </source>
</evidence>
<dbReference type="Pfam" id="PF13532">
    <property type="entry name" value="2OG-FeII_Oxy_2"/>
    <property type="match status" value="1"/>
</dbReference>
<dbReference type="SUPFAM" id="SSF51197">
    <property type="entry name" value="Clavaminate synthase-like"/>
    <property type="match status" value="1"/>
</dbReference>
<organism evidence="4 5">
    <name type="scientific">Mya arenaria</name>
    <name type="common">Soft-shell clam</name>
    <dbReference type="NCBI Taxonomy" id="6604"/>
    <lineage>
        <taxon>Eukaryota</taxon>
        <taxon>Metazoa</taxon>
        <taxon>Spiralia</taxon>
        <taxon>Lophotrochozoa</taxon>
        <taxon>Mollusca</taxon>
        <taxon>Bivalvia</taxon>
        <taxon>Autobranchia</taxon>
        <taxon>Heteroconchia</taxon>
        <taxon>Euheterodonta</taxon>
        <taxon>Imparidentia</taxon>
        <taxon>Neoheterodontei</taxon>
        <taxon>Myida</taxon>
        <taxon>Myoidea</taxon>
        <taxon>Myidae</taxon>
        <taxon>Mya</taxon>
    </lineage>
</organism>
<dbReference type="Proteomes" id="UP001164746">
    <property type="component" value="Chromosome 6"/>
</dbReference>
<gene>
    <name evidence="4" type="ORF">MAR_016980</name>
</gene>
<accession>A0ABY7EDK6</accession>
<sequence length="277" mass="31947">MNAKQRKSRVQGGWSVPNKVRSDKDKIKPPAVPCWVGKNIDQHKVEEKKFIYEEVSEGFHQKPAVKVISKPGVYDISTEPGGNSRLRLFPLFIEPKVADEIYETLFHELPWRQQSDIRRDGEKYLQPRLTTWYGDQPYSYSGVTHPARTDWHPTLLRIKELIADCTGLSFNSMLANLYRDGHDSLAWHSDDEKSLGPQPTIASVSFGDTRTFQLRKKPPPEKAGDYELMQHVDVPLTHGSLLVMEGATQDDWQHRIPREYHDRSGRINLTFRVIFPE</sequence>
<evidence type="ECO:0000313" key="4">
    <source>
        <dbReference type="EMBL" id="WAR07022.1"/>
    </source>
</evidence>
<dbReference type="PROSITE" id="PS51471">
    <property type="entry name" value="FE2OG_OXY"/>
    <property type="match status" value="1"/>
</dbReference>
<dbReference type="InterPro" id="IPR032854">
    <property type="entry name" value="ALKBH3"/>
</dbReference>
<dbReference type="InterPro" id="IPR027450">
    <property type="entry name" value="AlkB-like"/>
</dbReference>
<name>A0ABY7EDK6_MYAAR</name>
<feature type="region of interest" description="Disordered" evidence="2">
    <location>
        <begin position="1"/>
        <end position="28"/>
    </location>
</feature>
<comment type="cofactor">
    <cofactor evidence="1">
        <name>Fe(2+)</name>
        <dbReference type="ChEBI" id="CHEBI:29033"/>
    </cofactor>
</comment>
<reference evidence="4" key="1">
    <citation type="submission" date="2022-11" db="EMBL/GenBank/DDBJ databases">
        <title>Centuries of genome instability and evolution in soft-shell clam transmissible cancer (bioRxiv).</title>
        <authorList>
            <person name="Hart S.F.M."/>
            <person name="Yonemitsu M.A."/>
            <person name="Giersch R.M."/>
            <person name="Beal B.F."/>
            <person name="Arriagada G."/>
            <person name="Davis B.W."/>
            <person name="Ostrander E.A."/>
            <person name="Goff S.P."/>
            <person name="Metzger M.J."/>
        </authorList>
    </citation>
    <scope>NUCLEOTIDE SEQUENCE</scope>
    <source>
        <strain evidence="4">MELC-2E11</strain>
        <tissue evidence="4">Siphon/mantle</tissue>
    </source>
</reference>
<dbReference type="InterPro" id="IPR037151">
    <property type="entry name" value="AlkB-like_sf"/>
</dbReference>
<dbReference type="PANTHER" id="PTHR31212:SF4">
    <property type="entry name" value="ALPHA-KETOGLUTARATE-DEPENDENT DIOXYGENASE ALKB HOMOLOG 3"/>
    <property type="match status" value="1"/>
</dbReference>
<dbReference type="Gene3D" id="2.60.120.590">
    <property type="entry name" value="Alpha-ketoglutarate-dependent dioxygenase AlkB-like"/>
    <property type="match status" value="1"/>
</dbReference>